<dbReference type="Gene3D" id="3.40.1190.20">
    <property type="match status" value="1"/>
</dbReference>
<gene>
    <name evidence="7" type="ORF">VTL71DRAFT_9661</name>
</gene>
<keyword evidence="3" id="KW-0464">Manganese</keyword>
<keyword evidence="2" id="KW-0378">Hydrolase</keyword>
<dbReference type="Pfam" id="PF04227">
    <property type="entry name" value="Indigoidine_A"/>
    <property type="match status" value="1"/>
</dbReference>
<proteinExistence type="inferred from homology"/>
<evidence type="ECO:0000313" key="8">
    <source>
        <dbReference type="Proteomes" id="UP001595075"/>
    </source>
</evidence>
<feature type="compositionally biased region" description="Low complexity" evidence="6">
    <location>
        <begin position="432"/>
        <end position="442"/>
    </location>
</feature>
<dbReference type="Proteomes" id="UP001595075">
    <property type="component" value="Unassembled WGS sequence"/>
</dbReference>
<dbReference type="SUPFAM" id="SSF53613">
    <property type="entry name" value="Ribokinase-like"/>
    <property type="match status" value="1"/>
</dbReference>
<evidence type="ECO:0000256" key="1">
    <source>
        <dbReference type="ARBA" id="ARBA00022723"/>
    </source>
</evidence>
<organism evidence="7 8">
    <name type="scientific">Oculimacula yallundae</name>
    <dbReference type="NCBI Taxonomy" id="86028"/>
    <lineage>
        <taxon>Eukaryota</taxon>
        <taxon>Fungi</taxon>
        <taxon>Dikarya</taxon>
        <taxon>Ascomycota</taxon>
        <taxon>Pezizomycotina</taxon>
        <taxon>Leotiomycetes</taxon>
        <taxon>Helotiales</taxon>
        <taxon>Ploettnerulaceae</taxon>
        <taxon>Oculimacula</taxon>
    </lineage>
</organism>
<dbReference type="PANTHER" id="PTHR42909:SF1">
    <property type="entry name" value="CARBOHYDRATE KINASE PFKB DOMAIN-CONTAINING PROTEIN"/>
    <property type="match status" value="1"/>
</dbReference>
<dbReference type="InterPro" id="IPR029056">
    <property type="entry name" value="Ribokinase-like"/>
</dbReference>
<evidence type="ECO:0000256" key="2">
    <source>
        <dbReference type="ARBA" id="ARBA00022801"/>
    </source>
</evidence>
<comment type="caution">
    <text evidence="7">The sequence shown here is derived from an EMBL/GenBank/DDBJ whole genome shotgun (WGS) entry which is preliminary data.</text>
</comment>
<evidence type="ECO:0000313" key="7">
    <source>
        <dbReference type="EMBL" id="KAL2060266.1"/>
    </source>
</evidence>
<accession>A0ABR4BRH5</accession>
<evidence type="ECO:0000256" key="5">
    <source>
        <dbReference type="ARBA" id="ARBA00023295"/>
    </source>
</evidence>
<name>A0ABR4BRH5_9HELO</name>
<keyword evidence="5" id="KW-0326">Glycosidase</keyword>
<feature type="region of interest" description="Disordered" evidence="6">
    <location>
        <begin position="424"/>
        <end position="448"/>
    </location>
</feature>
<keyword evidence="1" id="KW-0479">Metal-binding</keyword>
<evidence type="ECO:0000256" key="4">
    <source>
        <dbReference type="ARBA" id="ARBA00023239"/>
    </source>
</evidence>
<dbReference type="PANTHER" id="PTHR42909">
    <property type="entry name" value="ZGC:136858"/>
    <property type="match status" value="1"/>
</dbReference>
<evidence type="ECO:0000256" key="3">
    <source>
        <dbReference type="ARBA" id="ARBA00023211"/>
    </source>
</evidence>
<keyword evidence="4" id="KW-0456">Lyase</keyword>
<dbReference type="SUPFAM" id="SSF110581">
    <property type="entry name" value="Indigoidine synthase A-like"/>
    <property type="match status" value="1"/>
</dbReference>
<keyword evidence="8" id="KW-1185">Reference proteome</keyword>
<protein>
    <recommendedName>
        <fullName evidence="9">IdgA domain protein</fullName>
    </recommendedName>
</protein>
<dbReference type="HAMAP" id="MF_01876">
    <property type="entry name" value="PsiMP_glycosidase"/>
    <property type="match status" value="1"/>
</dbReference>
<reference evidence="7 8" key="1">
    <citation type="journal article" date="2024" name="Commun. Biol.">
        <title>Comparative genomic analysis of thermophilic fungi reveals convergent evolutionary adaptations and gene losses.</title>
        <authorList>
            <person name="Steindorff A.S."/>
            <person name="Aguilar-Pontes M.V."/>
            <person name="Robinson A.J."/>
            <person name="Andreopoulos B."/>
            <person name="LaButti K."/>
            <person name="Kuo A."/>
            <person name="Mondo S."/>
            <person name="Riley R."/>
            <person name="Otillar R."/>
            <person name="Haridas S."/>
            <person name="Lipzen A."/>
            <person name="Grimwood J."/>
            <person name="Schmutz J."/>
            <person name="Clum A."/>
            <person name="Reid I.D."/>
            <person name="Moisan M.C."/>
            <person name="Butler G."/>
            <person name="Nguyen T.T.M."/>
            <person name="Dewar K."/>
            <person name="Conant G."/>
            <person name="Drula E."/>
            <person name="Henrissat B."/>
            <person name="Hansel C."/>
            <person name="Singer S."/>
            <person name="Hutchinson M.I."/>
            <person name="de Vries R.P."/>
            <person name="Natvig D.O."/>
            <person name="Powell A.J."/>
            <person name="Tsang A."/>
            <person name="Grigoriev I.V."/>
        </authorList>
    </citation>
    <scope>NUCLEOTIDE SEQUENCE [LARGE SCALE GENOMIC DNA]</scope>
    <source>
        <strain evidence="7 8">CBS 494.80</strain>
    </source>
</reference>
<evidence type="ECO:0008006" key="9">
    <source>
        <dbReference type="Google" id="ProtNLM"/>
    </source>
</evidence>
<dbReference type="InterPro" id="IPR022830">
    <property type="entry name" value="Indigdn_synthA-like"/>
</dbReference>
<sequence>MGAISAPCGLLARVERLSSVSIARSSKGLALSSHQHRRLHTILGRPARPTVQVTTSSVFRRYASGLVRRVRPTDAAREANQTTSPVIDGSFADTLISQVSSEVRHALKSNIPVVALESTIYTHGFPYPQNVGLALGLEEIVRRNGAVPATIGILKGKARIGLSKEEITKLASSAGNPATMKVSRRDLPYILGKSYLGEALNGGTTVSATMILAHRAGIKVFGTGGLGGVHRGGEDSMDISADLTELGRTPIAVVSSGCKSFLDIPRTLEFLETQGATVCTFADGRKGQINFPAFYTRDSGIKSHGVVHNAREAASMIYAQEVIGNFRSGHSGMHSGLLFANPIPVEFSIPKEEIDVAIDQAVKEAAEQGYHGSANTPFILARIKDLTKGNSLPANKALIESNVAMAAKIAVELCAFREKSGRLPRVKHDRQNQVSSSSQEQQFGGVDNPAVAQSDVNTSAQISVQKNVPADHSVYVFGSVAVDLSCDYTPLGEAGVDAMSHLPQMHTSNIATIVPSIGGVGHNVALAAHRASGDSSVQLRSFIANDLAGKTVMTALEEEGLDTTGIETLSSKTSSAHKIAYRTAQYVAINDAKKDLVHAMADMSLFATVSPGSLMQGRPSQSLKWVVVDANWQASKTKSLFRHYKRLPAQIAYEPVSVAKSALIFHPDPSTKIKLQPFPHNTIDLATPNQHELAAMHAAAKKHEYFESQEWWRAIDALGIPSSGARDRFVDITNRKLTDEGIPIQAIQLLPFIPTILTKLGSEGVLLTVLLKPNDPRLTDPDSAPFILSRCANGSEEIGGVYMRLFPAVEVVEDVVSVNGVGDTFLGVLVAGLAKGASLDERLIDVAQRGAVMTLRSKEAVSPLLGELKEELDRLVGI</sequence>
<dbReference type="EMBL" id="JAZHXI010000023">
    <property type="protein sequence ID" value="KAL2060266.1"/>
    <property type="molecule type" value="Genomic_DNA"/>
</dbReference>
<evidence type="ECO:0000256" key="6">
    <source>
        <dbReference type="SAM" id="MobiDB-lite"/>
    </source>
</evidence>
<dbReference type="InterPro" id="IPR007342">
    <property type="entry name" value="PsuG"/>
</dbReference>
<dbReference type="Gene3D" id="3.40.1790.10">
    <property type="entry name" value="Indigoidine synthase domain"/>
    <property type="match status" value="1"/>
</dbReference>